<dbReference type="AlphaFoldDB" id="A0A2P2QZ71"/>
<proteinExistence type="predicted"/>
<name>A0A2P2QZ71_RHIMU</name>
<protein>
    <submittedName>
        <fullName evidence="1">Uncharacterized protein</fullName>
    </submittedName>
</protein>
<accession>A0A2P2QZ71</accession>
<reference evidence="1" key="1">
    <citation type="submission" date="2018-02" db="EMBL/GenBank/DDBJ databases">
        <title>Rhizophora mucronata_Transcriptome.</title>
        <authorList>
            <person name="Meera S.P."/>
            <person name="Sreeshan A."/>
            <person name="Augustine A."/>
        </authorList>
    </citation>
    <scope>NUCLEOTIDE SEQUENCE</scope>
    <source>
        <tissue evidence="1">Leaf</tissue>
    </source>
</reference>
<organism evidence="1">
    <name type="scientific">Rhizophora mucronata</name>
    <name type="common">Asiatic mangrove</name>
    <dbReference type="NCBI Taxonomy" id="61149"/>
    <lineage>
        <taxon>Eukaryota</taxon>
        <taxon>Viridiplantae</taxon>
        <taxon>Streptophyta</taxon>
        <taxon>Embryophyta</taxon>
        <taxon>Tracheophyta</taxon>
        <taxon>Spermatophyta</taxon>
        <taxon>Magnoliopsida</taxon>
        <taxon>eudicotyledons</taxon>
        <taxon>Gunneridae</taxon>
        <taxon>Pentapetalae</taxon>
        <taxon>rosids</taxon>
        <taxon>fabids</taxon>
        <taxon>Malpighiales</taxon>
        <taxon>Rhizophoraceae</taxon>
        <taxon>Rhizophora</taxon>
    </lineage>
</organism>
<evidence type="ECO:0000313" key="1">
    <source>
        <dbReference type="EMBL" id="MBX72275.1"/>
    </source>
</evidence>
<dbReference type="EMBL" id="GGEC01091791">
    <property type="protein sequence ID" value="MBX72275.1"/>
    <property type="molecule type" value="Transcribed_RNA"/>
</dbReference>
<sequence>MVHHNMESYKFELQKQLYENKDRIVYIESFLRPHRNFTHWDTFLFKIFIKVKNFKRDTKL</sequence>